<dbReference type="EMBL" id="JAVDSB010000008">
    <property type="protein sequence ID" value="MDR6553086.1"/>
    <property type="molecule type" value="Genomic_DNA"/>
</dbReference>
<evidence type="ECO:0000256" key="2">
    <source>
        <dbReference type="ARBA" id="ARBA00022857"/>
    </source>
</evidence>
<keyword evidence="2" id="KW-0521">NADP</keyword>
<gene>
    <name evidence="4" type="ORF">J2736_004293</name>
</gene>
<dbReference type="InterPro" id="IPR008030">
    <property type="entry name" value="NmrA-like"/>
</dbReference>
<organism evidence="4 5">
    <name type="scientific">Paenibacillus qinlingensis</name>
    <dbReference type="NCBI Taxonomy" id="1837343"/>
    <lineage>
        <taxon>Bacteria</taxon>
        <taxon>Bacillati</taxon>
        <taxon>Bacillota</taxon>
        <taxon>Bacilli</taxon>
        <taxon>Bacillales</taxon>
        <taxon>Paenibacillaceae</taxon>
        <taxon>Paenibacillus</taxon>
    </lineage>
</organism>
<evidence type="ECO:0000313" key="4">
    <source>
        <dbReference type="EMBL" id="MDR6553086.1"/>
    </source>
</evidence>
<evidence type="ECO:0000313" key="5">
    <source>
        <dbReference type="Proteomes" id="UP001267290"/>
    </source>
</evidence>
<proteinExistence type="inferred from homology"/>
<dbReference type="Gene3D" id="3.40.50.720">
    <property type="entry name" value="NAD(P)-binding Rossmann-like Domain"/>
    <property type="match status" value="1"/>
</dbReference>
<reference evidence="4 5" key="1">
    <citation type="submission" date="2023-07" db="EMBL/GenBank/DDBJ databases">
        <title>Sorghum-associated microbial communities from plants grown in Nebraska, USA.</title>
        <authorList>
            <person name="Schachtman D."/>
        </authorList>
    </citation>
    <scope>NUCLEOTIDE SEQUENCE [LARGE SCALE GENOMIC DNA]</scope>
    <source>
        <strain evidence="4 5">CC258</strain>
    </source>
</reference>
<dbReference type="Pfam" id="PF05368">
    <property type="entry name" value="NmrA"/>
    <property type="match status" value="1"/>
</dbReference>
<dbReference type="InterPro" id="IPR051164">
    <property type="entry name" value="NmrA-like_oxidored"/>
</dbReference>
<dbReference type="PANTHER" id="PTHR42748">
    <property type="entry name" value="NITROGEN METABOLITE REPRESSION PROTEIN NMRA FAMILY MEMBER"/>
    <property type="match status" value="1"/>
</dbReference>
<sequence length="289" mass="31553">MTNSKTILVTGATGQQGGATARYLLGKGFQVRAFVRNPNAPAAQQLANAGAKLIVGNMDERESLDEAMRDVHGVYSIQPSLLPPDFAENELQRGINVADAALAAGVHHVVFASVGSVDRNTGIPHWEIKWQVEQYIRKLGLPATFLRPTMFMENFADATWGPKRNYSVLAQIPPDEAVQLIALEDIGAMAALVFQHPERFIGHAIELAGDELTLGQILSAINHWTGVKLEGHAKPSNRAIDGNNGIVRYSDWQADIPALQAMYPFLMNFDTWLSRGGALKIKDMLAFTP</sequence>
<evidence type="ECO:0000256" key="1">
    <source>
        <dbReference type="ARBA" id="ARBA00006328"/>
    </source>
</evidence>
<dbReference type="Gene3D" id="3.90.25.10">
    <property type="entry name" value="UDP-galactose 4-epimerase, domain 1"/>
    <property type="match status" value="1"/>
</dbReference>
<evidence type="ECO:0000259" key="3">
    <source>
        <dbReference type="Pfam" id="PF05368"/>
    </source>
</evidence>
<name>A0ABU1P168_9BACL</name>
<dbReference type="CDD" id="cd05251">
    <property type="entry name" value="NmrA_like_SDR_a"/>
    <property type="match status" value="1"/>
</dbReference>
<comment type="caution">
    <text evidence="4">The sequence shown here is derived from an EMBL/GenBank/DDBJ whole genome shotgun (WGS) entry which is preliminary data.</text>
</comment>
<accession>A0ABU1P168</accession>
<protein>
    <submittedName>
        <fullName evidence="4">Uncharacterized protein YbjT (DUF2867 family)</fullName>
    </submittedName>
</protein>
<dbReference type="RefSeq" id="WP_310500558.1">
    <property type="nucleotide sequence ID" value="NZ_JAVDSB010000008.1"/>
</dbReference>
<dbReference type="Proteomes" id="UP001267290">
    <property type="component" value="Unassembled WGS sequence"/>
</dbReference>
<dbReference type="PANTHER" id="PTHR42748:SF7">
    <property type="entry name" value="NMRA LIKE REDOX SENSOR 1-RELATED"/>
    <property type="match status" value="1"/>
</dbReference>
<comment type="similarity">
    <text evidence="1">Belongs to the NmrA-type oxidoreductase family.</text>
</comment>
<keyword evidence="5" id="KW-1185">Reference proteome</keyword>
<feature type="domain" description="NmrA-like" evidence="3">
    <location>
        <begin position="4"/>
        <end position="235"/>
    </location>
</feature>
<dbReference type="SUPFAM" id="SSF51735">
    <property type="entry name" value="NAD(P)-binding Rossmann-fold domains"/>
    <property type="match status" value="1"/>
</dbReference>
<dbReference type="InterPro" id="IPR036291">
    <property type="entry name" value="NAD(P)-bd_dom_sf"/>
</dbReference>